<dbReference type="Proteomes" id="UP001178507">
    <property type="component" value="Unassembled WGS sequence"/>
</dbReference>
<protein>
    <submittedName>
        <fullName evidence="7">Uncharacterized protein</fullName>
    </submittedName>
</protein>
<comment type="similarity">
    <text evidence="2">Belongs to the CDC45 family.</text>
</comment>
<keyword evidence="3" id="KW-0235">DNA replication</keyword>
<dbReference type="PANTHER" id="PTHR10507:SF0">
    <property type="entry name" value="CELL DIVISION CONTROL PROTEIN 45 HOMOLOG"/>
    <property type="match status" value="1"/>
</dbReference>
<feature type="compositionally biased region" description="Polar residues" evidence="6">
    <location>
        <begin position="1"/>
        <end position="17"/>
    </location>
</feature>
<evidence type="ECO:0000256" key="4">
    <source>
        <dbReference type="ARBA" id="ARBA00023242"/>
    </source>
</evidence>
<evidence type="ECO:0000313" key="7">
    <source>
        <dbReference type="EMBL" id="CAJ1395256.1"/>
    </source>
</evidence>
<dbReference type="Pfam" id="PF02724">
    <property type="entry name" value="CDC45"/>
    <property type="match status" value="1"/>
</dbReference>
<evidence type="ECO:0000256" key="1">
    <source>
        <dbReference type="ARBA" id="ARBA00004123"/>
    </source>
</evidence>
<dbReference type="InterPro" id="IPR003874">
    <property type="entry name" value="CDC45"/>
</dbReference>
<dbReference type="GO" id="GO:0003697">
    <property type="term" value="F:single-stranded DNA binding"/>
    <property type="evidence" value="ECO:0007669"/>
    <property type="project" value="TreeGrafter"/>
</dbReference>
<evidence type="ECO:0000256" key="6">
    <source>
        <dbReference type="SAM" id="MobiDB-lite"/>
    </source>
</evidence>
<dbReference type="GO" id="GO:0003682">
    <property type="term" value="F:chromatin binding"/>
    <property type="evidence" value="ECO:0007669"/>
    <property type="project" value="TreeGrafter"/>
</dbReference>
<dbReference type="GO" id="GO:0006270">
    <property type="term" value="P:DNA replication initiation"/>
    <property type="evidence" value="ECO:0007669"/>
    <property type="project" value="InterPro"/>
</dbReference>
<dbReference type="GO" id="GO:0003688">
    <property type="term" value="F:DNA replication origin binding"/>
    <property type="evidence" value="ECO:0007669"/>
    <property type="project" value="TreeGrafter"/>
</dbReference>
<proteinExistence type="inferred from homology"/>
<gene>
    <name evidence="7" type="ORF">EVOR1521_LOCUS19722</name>
</gene>
<organism evidence="7 8">
    <name type="scientific">Effrenium voratum</name>
    <dbReference type="NCBI Taxonomy" id="2562239"/>
    <lineage>
        <taxon>Eukaryota</taxon>
        <taxon>Sar</taxon>
        <taxon>Alveolata</taxon>
        <taxon>Dinophyceae</taxon>
        <taxon>Suessiales</taxon>
        <taxon>Symbiodiniaceae</taxon>
        <taxon>Effrenium</taxon>
    </lineage>
</organism>
<evidence type="ECO:0000256" key="5">
    <source>
        <dbReference type="ARBA" id="ARBA00023306"/>
    </source>
</evidence>
<dbReference type="PANTHER" id="PTHR10507">
    <property type="entry name" value="CDC45-RELATED PROTEIN"/>
    <property type="match status" value="1"/>
</dbReference>
<dbReference type="GO" id="GO:0031261">
    <property type="term" value="C:DNA replication preinitiation complex"/>
    <property type="evidence" value="ECO:0007669"/>
    <property type="project" value="TreeGrafter"/>
</dbReference>
<sequence length="362" mass="41732">MIALDTSNETLLSTASLSPGCEDEDPDPRRGSNAAEAKERRLRFESDLRLTLYKHWTLEESMMHSAYVYGTLELHRDTGLRTLKSFFAKCGLVPSDYTQVFRHMSPPLRNSLRQIFTEHGKEFGFTETRVFLDQFVQDLGIVQQENFLQPQFSSSDVVHLLQAMLCSSSFATVPQLPDGRKDLEAIERLEKEDMWNNFYRAFDLVLCDDPSLLREGILESVELSKAVQSLARQIRDTKAMKATRKFRWCRIDQPGLVFRRPLAVRKLAMWLSQTNFTFRPSRGAELERPLLVVVRDYVNDAYLCVGATPPSVSDQDEFAHLFRDVLKQNGSLRYRYDFFDRSCILVAADDIDRFLKALTQKS</sequence>
<evidence type="ECO:0000313" key="8">
    <source>
        <dbReference type="Proteomes" id="UP001178507"/>
    </source>
</evidence>
<dbReference type="EMBL" id="CAUJNA010003112">
    <property type="protein sequence ID" value="CAJ1395256.1"/>
    <property type="molecule type" value="Genomic_DNA"/>
</dbReference>
<dbReference type="GO" id="GO:1902977">
    <property type="term" value="P:mitotic DNA replication preinitiation complex assembly"/>
    <property type="evidence" value="ECO:0007669"/>
    <property type="project" value="TreeGrafter"/>
</dbReference>
<dbReference type="AlphaFoldDB" id="A0AA36N9E8"/>
<feature type="region of interest" description="Disordered" evidence="6">
    <location>
        <begin position="1"/>
        <end position="38"/>
    </location>
</feature>
<keyword evidence="8" id="KW-1185">Reference proteome</keyword>
<comment type="subcellular location">
    <subcellularLocation>
        <location evidence="1">Nucleus</location>
    </subcellularLocation>
</comment>
<keyword evidence="4" id="KW-0539">Nucleus</keyword>
<comment type="caution">
    <text evidence="7">The sequence shown here is derived from an EMBL/GenBank/DDBJ whole genome shotgun (WGS) entry which is preliminary data.</text>
</comment>
<accession>A0AA36N9E8</accession>
<keyword evidence="5" id="KW-0131">Cell cycle</keyword>
<evidence type="ECO:0000256" key="3">
    <source>
        <dbReference type="ARBA" id="ARBA00022705"/>
    </source>
</evidence>
<name>A0AA36N9E8_9DINO</name>
<evidence type="ECO:0000256" key="2">
    <source>
        <dbReference type="ARBA" id="ARBA00010727"/>
    </source>
</evidence>
<dbReference type="GO" id="GO:0000727">
    <property type="term" value="P:double-strand break repair via break-induced replication"/>
    <property type="evidence" value="ECO:0007669"/>
    <property type="project" value="TreeGrafter"/>
</dbReference>
<reference evidence="7" key="1">
    <citation type="submission" date="2023-08" db="EMBL/GenBank/DDBJ databases">
        <authorList>
            <person name="Chen Y."/>
            <person name="Shah S."/>
            <person name="Dougan E. K."/>
            <person name="Thang M."/>
            <person name="Chan C."/>
        </authorList>
    </citation>
    <scope>NUCLEOTIDE SEQUENCE</scope>
</reference>